<keyword evidence="2" id="KW-0472">Membrane</keyword>
<name>A0AAD4BSE3_BOLED</name>
<organism evidence="3 4">
    <name type="scientific">Boletus edulis BED1</name>
    <dbReference type="NCBI Taxonomy" id="1328754"/>
    <lineage>
        <taxon>Eukaryota</taxon>
        <taxon>Fungi</taxon>
        <taxon>Dikarya</taxon>
        <taxon>Basidiomycota</taxon>
        <taxon>Agaricomycotina</taxon>
        <taxon>Agaricomycetes</taxon>
        <taxon>Agaricomycetidae</taxon>
        <taxon>Boletales</taxon>
        <taxon>Boletineae</taxon>
        <taxon>Boletaceae</taxon>
        <taxon>Boletoideae</taxon>
        <taxon>Boletus</taxon>
    </lineage>
</organism>
<reference evidence="3" key="1">
    <citation type="submission" date="2019-10" db="EMBL/GenBank/DDBJ databases">
        <authorList>
            <consortium name="DOE Joint Genome Institute"/>
            <person name="Kuo A."/>
            <person name="Miyauchi S."/>
            <person name="Kiss E."/>
            <person name="Drula E."/>
            <person name="Kohler A."/>
            <person name="Sanchez-Garcia M."/>
            <person name="Andreopoulos B."/>
            <person name="Barry K.W."/>
            <person name="Bonito G."/>
            <person name="Buee M."/>
            <person name="Carver A."/>
            <person name="Chen C."/>
            <person name="Cichocki N."/>
            <person name="Clum A."/>
            <person name="Culley D."/>
            <person name="Crous P.W."/>
            <person name="Fauchery L."/>
            <person name="Girlanda M."/>
            <person name="Hayes R."/>
            <person name="Keri Z."/>
            <person name="LaButti K."/>
            <person name="Lipzen A."/>
            <person name="Lombard V."/>
            <person name="Magnuson J."/>
            <person name="Maillard F."/>
            <person name="Morin E."/>
            <person name="Murat C."/>
            <person name="Nolan M."/>
            <person name="Ohm R."/>
            <person name="Pangilinan J."/>
            <person name="Pereira M."/>
            <person name="Perotto S."/>
            <person name="Peter M."/>
            <person name="Riley R."/>
            <person name="Sitrit Y."/>
            <person name="Stielow B."/>
            <person name="Szollosi G."/>
            <person name="Zifcakova L."/>
            <person name="Stursova M."/>
            <person name="Spatafora J.W."/>
            <person name="Tedersoo L."/>
            <person name="Vaario L.-M."/>
            <person name="Yamada A."/>
            <person name="Yan M."/>
            <person name="Wang P."/>
            <person name="Xu J."/>
            <person name="Bruns T."/>
            <person name="Baldrian P."/>
            <person name="Vilgalys R."/>
            <person name="Henrissat B."/>
            <person name="Grigoriev I.V."/>
            <person name="Hibbett D."/>
            <person name="Nagy L.G."/>
            <person name="Martin F.M."/>
        </authorList>
    </citation>
    <scope>NUCLEOTIDE SEQUENCE</scope>
    <source>
        <strain evidence="3">BED1</strain>
    </source>
</reference>
<feature type="transmembrane region" description="Helical" evidence="2">
    <location>
        <begin position="48"/>
        <end position="68"/>
    </location>
</feature>
<evidence type="ECO:0000313" key="4">
    <source>
        <dbReference type="Proteomes" id="UP001194468"/>
    </source>
</evidence>
<evidence type="ECO:0000256" key="1">
    <source>
        <dbReference type="SAM" id="MobiDB-lite"/>
    </source>
</evidence>
<accession>A0AAD4BSE3</accession>
<keyword evidence="2" id="KW-1133">Transmembrane helix</keyword>
<feature type="compositionally biased region" description="Pro residues" evidence="1">
    <location>
        <begin position="1"/>
        <end position="35"/>
    </location>
</feature>
<dbReference type="Proteomes" id="UP001194468">
    <property type="component" value="Unassembled WGS sequence"/>
</dbReference>
<comment type="caution">
    <text evidence="3">The sequence shown here is derived from an EMBL/GenBank/DDBJ whole genome shotgun (WGS) entry which is preliminary data.</text>
</comment>
<dbReference type="EMBL" id="WHUW01000017">
    <property type="protein sequence ID" value="KAF8438156.1"/>
    <property type="molecule type" value="Genomic_DNA"/>
</dbReference>
<keyword evidence="4" id="KW-1185">Reference proteome</keyword>
<evidence type="ECO:0000313" key="3">
    <source>
        <dbReference type="EMBL" id="KAF8438156.1"/>
    </source>
</evidence>
<reference evidence="3" key="2">
    <citation type="journal article" date="2020" name="Nat. Commun.">
        <title>Large-scale genome sequencing of mycorrhizal fungi provides insights into the early evolution of symbiotic traits.</title>
        <authorList>
            <person name="Miyauchi S."/>
            <person name="Kiss E."/>
            <person name="Kuo A."/>
            <person name="Drula E."/>
            <person name="Kohler A."/>
            <person name="Sanchez-Garcia M."/>
            <person name="Morin E."/>
            <person name="Andreopoulos B."/>
            <person name="Barry K.W."/>
            <person name="Bonito G."/>
            <person name="Buee M."/>
            <person name="Carver A."/>
            <person name="Chen C."/>
            <person name="Cichocki N."/>
            <person name="Clum A."/>
            <person name="Culley D."/>
            <person name="Crous P.W."/>
            <person name="Fauchery L."/>
            <person name="Girlanda M."/>
            <person name="Hayes R.D."/>
            <person name="Keri Z."/>
            <person name="LaButti K."/>
            <person name="Lipzen A."/>
            <person name="Lombard V."/>
            <person name="Magnuson J."/>
            <person name="Maillard F."/>
            <person name="Murat C."/>
            <person name="Nolan M."/>
            <person name="Ohm R.A."/>
            <person name="Pangilinan J."/>
            <person name="Pereira M.F."/>
            <person name="Perotto S."/>
            <person name="Peter M."/>
            <person name="Pfister S."/>
            <person name="Riley R."/>
            <person name="Sitrit Y."/>
            <person name="Stielow J.B."/>
            <person name="Szollosi G."/>
            <person name="Zifcakova L."/>
            <person name="Stursova M."/>
            <person name="Spatafora J.W."/>
            <person name="Tedersoo L."/>
            <person name="Vaario L.M."/>
            <person name="Yamada A."/>
            <person name="Yan M."/>
            <person name="Wang P."/>
            <person name="Xu J."/>
            <person name="Bruns T."/>
            <person name="Baldrian P."/>
            <person name="Vilgalys R."/>
            <person name="Dunand C."/>
            <person name="Henrissat B."/>
            <person name="Grigoriev I.V."/>
            <person name="Hibbett D."/>
            <person name="Nagy L.G."/>
            <person name="Martin F.M."/>
        </authorList>
    </citation>
    <scope>NUCLEOTIDE SEQUENCE</scope>
    <source>
        <strain evidence="3">BED1</strain>
    </source>
</reference>
<proteinExistence type="predicted"/>
<evidence type="ECO:0000256" key="2">
    <source>
        <dbReference type="SAM" id="Phobius"/>
    </source>
</evidence>
<protein>
    <submittedName>
        <fullName evidence="3">Uncharacterized protein</fullName>
    </submittedName>
</protein>
<keyword evidence="2" id="KW-0812">Transmembrane</keyword>
<dbReference type="SUPFAM" id="SSF101447">
    <property type="entry name" value="Formin homology 2 domain (FH2 domain)"/>
    <property type="match status" value="1"/>
</dbReference>
<dbReference type="AlphaFoldDB" id="A0AAD4BSE3"/>
<feature type="region of interest" description="Disordered" evidence="1">
    <location>
        <begin position="1"/>
        <end position="38"/>
    </location>
</feature>
<gene>
    <name evidence="3" type="ORF">L210DRAFT_3647151</name>
</gene>
<sequence length="258" mass="28227">MSSPPPPPPPSTGSSPPPPPPGGPPPPPPPPPPTGSPSANSSIASANYFFGFVITFIVLLLLFVGCGIGSWRRFRPIGAAWEERFQEMESSRFSTRKRGRRRLVRPVLSELWTHPQVVMHPTPVDSSNKARWEGVQPIAAAFVWSRSSLSAYARRLNTATTRRASPTPERDNDDSVRGVVATLRSYVLFRRPRCDHPPKPPPIVRPPPEAIQVAVMIAMPSPASSRSLTHGPRWVGHPSVEEYQIGVVRMPWPSGDGP</sequence>